<dbReference type="Pfam" id="PF00234">
    <property type="entry name" value="Tryp_alpha_amyl"/>
    <property type="match status" value="1"/>
</dbReference>
<evidence type="ECO:0000313" key="4">
    <source>
        <dbReference type="Proteomes" id="UP001202328"/>
    </source>
</evidence>
<dbReference type="InterPro" id="IPR001954">
    <property type="entry name" value="Glia_glutenin"/>
</dbReference>
<proteinExistence type="inferred from homology"/>
<organism evidence="3 4">
    <name type="scientific">Papaver atlanticum</name>
    <dbReference type="NCBI Taxonomy" id="357466"/>
    <lineage>
        <taxon>Eukaryota</taxon>
        <taxon>Viridiplantae</taxon>
        <taxon>Streptophyta</taxon>
        <taxon>Embryophyta</taxon>
        <taxon>Tracheophyta</taxon>
        <taxon>Spermatophyta</taxon>
        <taxon>Magnoliopsida</taxon>
        <taxon>Ranunculales</taxon>
        <taxon>Papaveraceae</taxon>
        <taxon>Papaveroideae</taxon>
        <taxon>Papaver</taxon>
    </lineage>
</organism>
<evidence type="ECO:0000313" key="3">
    <source>
        <dbReference type="EMBL" id="KAI3920600.1"/>
    </source>
</evidence>
<keyword evidence="4" id="KW-1185">Reference proteome</keyword>
<dbReference type="InterPro" id="IPR016140">
    <property type="entry name" value="Bifunc_inhib/LTP/seed_store"/>
</dbReference>
<dbReference type="InterPro" id="IPR036312">
    <property type="entry name" value="Bifun_inhib/LTP/seed_sf"/>
</dbReference>
<evidence type="ECO:0000259" key="2">
    <source>
        <dbReference type="SMART" id="SM00499"/>
    </source>
</evidence>
<dbReference type="PANTHER" id="PTHR35496">
    <property type="entry name" value="2S SEED STORAGE PROTEIN 1-RELATED"/>
    <property type="match status" value="1"/>
</dbReference>
<comment type="similarity">
    <text evidence="1">Belongs to the 2S seed storage albumins family.</text>
</comment>
<dbReference type="InterPro" id="IPR000617">
    <property type="entry name" value="Napin/2SS/CON"/>
</dbReference>
<dbReference type="EMBL" id="JAJJMB010008788">
    <property type="protein sequence ID" value="KAI3920600.1"/>
    <property type="molecule type" value="Genomic_DNA"/>
</dbReference>
<evidence type="ECO:0000256" key="1">
    <source>
        <dbReference type="ARBA" id="ARBA00008262"/>
    </source>
</evidence>
<dbReference type="Proteomes" id="UP001202328">
    <property type="component" value="Unassembled WGS sequence"/>
</dbReference>
<reference evidence="3" key="1">
    <citation type="submission" date="2022-04" db="EMBL/GenBank/DDBJ databases">
        <title>A functionally conserved STORR gene fusion in Papaver species that diverged 16.8 million years ago.</title>
        <authorList>
            <person name="Catania T."/>
        </authorList>
    </citation>
    <scope>NUCLEOTIDE SEQUENCE</scope>
    <source>
        <strain evidence="3">S-188037</strain>
    </source>
</reference>
<comment type="caution">
    <text evidence="3">The sequence shown here is derived from an EMBL/GenBank/DDBJ whole genome shotgun (WGS) entry which is preliminary data.</text>
</comment>
<accession>A0AAD4STS3</accession>
<dbReference type="GO" id="GO:0045735">
    <property type="term" value="F:nutrient reservoir activity"/>
    <property type="evidence" value="ECO:0007669"/>
    <property type="project" value="InterPro"/>
</dbReference>
<dbReference type="SMART" id="SM00499">
    <property type="entry name" value="AAI"/>
    <property type="match status" value="1"/>
</dbReference>
<name>A0AAD4STS3_9MAGN</name>
<dbReference type="SUPFAM" id="SSF47699">
    <property type="entry name" value="Bifunctional inhibitor/lipid-transfer protein/seed storage 2S albumin"/>
    <property type="match status" value="1"/>
</dbReference>
<feature type="domain" description="Bifunctional inhibitor/plant lipid transfer protein/seed storage helical" evidence="2">
    <location>
        <begin position="50"/>
        <end position="131"/>
    </location>
</feature>
<dbReference type="PANTHER" id="PTHR35496:SF4">
    <property type="entry name" value="2S SULFUR-RICH SEED STORAGE PROTEIN 2-LIKE"/>
    <property type="match status" value="1"/>
</dbReference>
<dbReference type="AlphaFoldDB" id="A0AAD4STS3"/>
<protein>
    <recommendedName>
        <fullName evidence="2">Bifunctional inhibitor/plant lipid transfer protein/seed storage helical domain-containing protein</fullName>
    </recommendedName>
</protein>
<gene>
    <name evidence="3" type="ORF">MKW98_020501</name>
</gene>
<dbReference type="CDD" id="cd00261">
    <property type="entry name" value="AAI_SS"/>
    <property type="match status" value="1"/>
</dbReference>
<dbReference type="Gene3D" id="1.10.110.10">
    <property type="entry name" value="Plant lipid-transfer and hydrophobic proteins"/>
    <property type="match status" value="1"/>
</dbReference>
<sequence>MRIARQLPSMCNMKPQQYCEIDGTSTTETESGLQSERCQREMQGMRMNMCQKYLQQSTQGLMMVTSNPTRQMKQQCCREMGEVSENCRCKAVNMMMHDMMQKGEYQGQDMQEMMRTARQLPAMCNMRPQYCEIHGIGY</sequence>
<dbReference type="PRINTS" id="PR00208">
    <property type="entry name" value="GLIADGLUTEN"/>
</dbReference>